<dbReference type="GeneID" id="65101708"/>
<gene>
    <name evidence="1" type="primary">lef-6</name>
</gene>
<organism evidence="1 2">
    <name type="scientific">Spodoptera exempta nucleopolyhedrovirus</name>
    <dbReference type="NCBI Taxonomy" id="1242863"/>
    <lineage>
        <taxon>Viruses</taxon>
        <taxon>Viruses incertae sedis</taxon>
        <taxon>Naldaviricetes</taxon>
        <taxon>Lefavirales</taxon>
        <taxon>Baculoviridae</taxon>
        <taxon>Alphabaculovirus</taxon>
        <taxon>Alphabaculovirus spexemptae</taxon>
    </lineage>
</organism>
<dbReference type="KEGG" id="vg:65101708"/>
<accession>A0A410S7Y5</accession>
<evidence type="ECO:0000313" key="1">
    <source>
        <dbReference type="EMBL" id="QAT90413.1"/>
    </source>
</evidence>
<reference evidence="1 2" key="1">
    <citation type="submission" date="2018-08" db="EMBL/GenBank/DDBJ databases">
        <title>Sequence analysis of the African armyworm, Spodoptera exempta nucleopolyhedrovirus.</title>
        <authorList>
            <person name="Escasa S.R."/>
            <person name="Mowery J.D."/>
            <person name="Bauchan G.R."/>
            <person name="Harrison R.L."/>
            <person name="Cory J.S."/>
        </authorList>
    </citation>
    <scope>NUCLEOTIDE SEQUENCE [LARGE SCALE GENOMIC DNA]</scope>
    <source>
        <strain evidence="1 2">244.1</strain>
    </source>
</reference>
<name>A0A410S7Y5_9ABAC</name>
<dbReference type="Proteomes" id="UP000503509">
    <property type="component" value="Genome"/>
</dbReference>
<sequence length="138" mass="16044">MYVFYINGSHVEKRFGKEFLNYICGGKIRHDIKSEDCTRKRLVVKSRYAANKLLDANGKCYWPDGTRFKCKLIKRNDNDRRKKEKKVSGECCKHFRSSPGHRPVSPPAPIEDDWYNNATFVDVNLDGDYESSVNNCMI</sequence>
<dbReference type="RefSeq" id="YP_010086545.1">
    <property type="nucleotide sequence ID" value="NC_055455.1"/>
</dbReference>
<protein>
    <submittedName>
        <fullName evidence="1">LEF-6</fullName>
    </submittedName>
</protein>
<evidence type="ECO:0000313" key="2">
    <source>
        <dbReference type="Proteomes" id="UP000503509"/>
    </source>
</evidence>
<keyword evidence="2" id="KW-1185">Reference proteome</keyword>
<proteinExistence type="predicted"/>
<dbReference type="EMBL" id="MH717816">
    <property type="protein sequence ID" value="QAT90413.1"/>
    <property type="molecule type" value="Genomic_DNA"/>
</dbReference>